<comment type="caution">
    <text evidence="5">The sequence shown here is derived from an EMBL/GenBank/DDBJ whole genome shotgun (WGS) entry which is preliminary data.</text>
</comment>
<dbReference type="GO" id="GO:0006631">
    <property type="term" value="P:fatty acid metabolic process"/>
    <property type="evidence" value="ECO:0007669"/>
    <property type="project" value="TreeGrafter"/>
</dbReference>
<dbReference type="EMBL" id="JACHVC010000006">
    <property type="protein sequence ID" value="MBC2605716.1"/>
    <property type="molecule type" value="Genomic_DNA"/>
</dbReference>
<proteinExistence type="inferred from homology"/>
<dbReference type="RefSeq" id="WP_185659582.1">
    <property type="nucleotide sequence ID" value="NZ_CAWPOO010000006.1"/>
</dbReference>
<evidence type="ECO:0000313" key="5">
    <source>
        <dbReference type="EMBL" id="MBC2605716.1"/>
    </source>
</evidence>
<dbReference type="InterPro" id="IPR045851">
    <property type="entry name" value="AMP-bd_C_sf"/>
</dbReference>
<name>A0A7X1B4W7_9BACT</name>
<evidence type="ECO:0000259" key="3">
    <source>
        <dbReference type="Pfam" id="PF00501"/>
    </source>
</evidence>
<gene>
    <name evidence="5" type="ORF">H5P27_06635</name>
</gene>
<dbReference type="GO" id="GO:0031956">
    <property type="term" value="F:medium-chain fatty acid-CoA ligase activity"/>
    <property type="evidence" value="ECO:0007669"/>
    <property type="project" value="TreeGrafter"/>
</dbReference>
<dbReference type="InterPro" id="IPR042099">
    <property type="entry name" value="ANL_N_sf"/>
</dbReference>
<dbReference type="Pfam" id="PF13193">
    <property type="entry name" value="AMP-binding_C"/>
    <property type="match status" value="1"/>
</dbReference>
<evidence type="ECO:0000259" key="4">
    <source>
        <dbReference type="Pfam" id="PF13193"/>
    </source>
</evidence>
<protein>
    <submittedName>
        <fullName evidence="5">AMP-binding protein</fullName>
    </submittedName>
</protein>
<organism evidence="5 6">
    <name type="scientific">Pelagicoccus albus</name>
    <dbReference type="NCBI Taxonomy" id="415222"/>
    <lineage>
        <taxon>Bacteria</taxon>
        <taxon>Pseudomonadati</taxon>
        <taxon>Verrucomicrobiota</taxon>
        <taxon>Opitutia</taxon>
        <taxon>Puniceicoccales</taxon>
        <taxon>Pelagicoccaceae</taxon>
        <taxon>Pelagicoccus</taxon>
    </lineage>
</organism>
<dbReference type="Gene3D" id="3.40.50.12780">
    <property type="entry name" value="N-terminal domain of ligase-like"/>
    <property type="match status" value="1"/>
</dbReference>
<keyword evidence="2" id="KW-0436">Ligase</keyword>
<dbReference type="Pfam" id="PF00501">
    <property type="entry name" value="AMP-binding"/>
    <property type="match status" value="1"/>
</dbReference>
<evidence type="ECO:0000256" key="2">
    <source>
        <dbReference type="ARBA" id="ARBA00022598"/>
    </source>
</evidence>
<reference evidence="5 6" key="1">
    <citation type="submission" date="2020-07" db="EMBL/GenBank/DDBJ databases">
        <authorList>
            <person name="Feng X."/>
        </authorList>
    </citation>
    <scope>NUCLEOTIDE SEQUENCE [LARGE SCALE GENOMIC DNA]</scope>
    <source>
        <strain evidence="5 6">JCM23202</strain>
    </source>
</reference>
<dbReference type="Gene3D" id="3.30.300.30">
    <property type="match status" value="1"/>
</dbReference>
<dbReference type="AlphaFoldDB" id="A0A7X1B4W7"/>
<dbReference type="InterPro" id="IPR000873">
    <property type="entry name" value="AMP-dep_synth/lig_dom"/>
</dbReference>
<evidence type="ECO:0000313" key="6">
    <source>
        <dbReference type="Proteomes" id="UP000526501"/>
    </source>
</evidence>
<evidence type="ECO:0000256" key="1">
    <source>
        <dbReference type="ARBA" id="ARBA00006432"/>
    </source>
</evidence>
<dbReference type="SUPFAM" id="SSF56801">
    <property type="entry name" value="Acetyl-CoA synthetase-like"/>
    <property type="match status" value="1"/>
</dbReference>
<comment type="similarity">
    <text evidence="1">Belongs to the ATP-dependent AMP-binding enzyme family.</text>
</comment>
<dbReference type="PANTHER" id="PTHR43201">
    <property type="entry name" value="ACYL-COA SYNTHETASE"/>
    <property type="match status" value="1"/>
</dbReference>
<dbReference type="PANTHER" id="PTHR43201:SF5">
    <property type="entry name" value="MEDIUM-CHAIN ACYL-COA LIGASE ACSF2, MITOCHONDRIAL"/>
    <property type="match status" value="1"/>
</dbReference>
<dbReference type="InterPro" id="IPR025110">
    <property type="entry name" value="AMP-bd_C"/>
</dbReference>
<dbReference type="Proteomes" id="UP000526501">
    <property type="component" value="Unassembled WGS sequence"/>
</dbReference>
<sequence length="467" mass="51475">MEPDLDRLFDFEMRGGLFPQFASVWDSVYDSAKSTVDKICEAKPGRLRVAINAAHPLSFAALFLACGRKEMDIFLFNPTWGRVELTTANRIADTHFLLQDTSEGVFEATGSSTAGPARPIETGFNKLRVMIPTGGTSGRIRFAIHDWSTLAAATYGFQQHMNCSHMAAHCVLPLYHVSGFMQLVRALLTMGSVVFGRLETFAKEHELLLKEEREARFVSLVATQLERLLRDESNAPLLKDYGAIFLGGGPAPVGLLDKARILGLPLALTYGMTETAAQVATLQPARFLKGAQNQGKPLPHVRIDIVNEETTSELLPRGEVGIIRILSSSLFHGYYGDKVNKPERSILTSDLGKIDETGCLTVLGRADRVVITGGEKVSLREIELVFEDSGLVSDVLAFGVDDREWGQSLAVAYVPKDQAVKETLLKEIISDELSNFKCPKKWIRLSAIPRNEAGKPQLEELKRIQGF</sequence>
<feature type="domain" description="AMP-binding enzyme C-terminal" evidence="4">
    <location>
        <begin position="381"/>
        <end position="455"/>
    </location>
</feature>
<accession>A0A7X1B4W7</accession>
<keyword evidence="6" id="KW-1185">Reference proteome</keyword>
<feature type="domain" description="AMP-dependent synthetase/ligase" evidence="3">
    <location>
        <begin position="116"/>
        <end position="335"/>
    </location>
</feature>